<organism evidence="2 3">
    <name type="scientific">Novosphingobium sediminicola</name>
    <dbReference type="NCBI Taxonomy" id="563162"/>
    <lineage>
        <taxon>Bacteria</taxon>
        <taxon>Pseudomonadati</taxon>
        <taxon>Pseudomonadota</taxon>
        <taxon>Alphaproteobacteria</taxon>
        <taxon>Sphingomonadales</taxon>
        <taxon>Sphingomonadaceae</taxon>
        <taxon>Novosphingobium</taxon>
    </lineage>
</organism>
<gene>
    <name evidence="2" type="ORF">GGR38_002376</name>
</gene>
<comment type="caution">
    <text evidence="2">The sequence shown here is derived from an EMBL/GenBank/DDBJ whole genome shotgun (WGS) entry which is preliminary data.</text>
</comment>
<dbReference type="InterPro" id="IPR041649">
    <property type="entry name" value="NepR"/>
</dbReference>
<keyword evidence="3" id="KW-1185">Reference proteome</keyword>
<name>A0A7W6G7X9_9SPHN</name>
<evidence type="ECO:0000313" key="2">
    <source>
        <dbReference type="EMBL" id="MBB3955422.1"/>
    </source>
</evidence>
<protein>
    <recommendedName>
        <fullName evidence="1">Anti-sigma factor NepR domain-containing protein</fullName>
    </recommendedName>
</protein>
<accession>A0A7W6G7X9</accession>
<dbReference type="RefSeq" id="WP_183625727.1">
    <property type="nucleotide sequence ID" value="NZ_JACIDX010000008.1"/>
</dbReference>
<sequence>MKEVPPFNADGAKAVVEIPAPSPSVSPQASTTAPPPAWSQDIRAYYHAAAEEPVPQDFVDLMAQIAKQIEK</sequence>
<evidence type="ECO:0000259" key="1">
    <source>
        <dbReference type="Pfam" id="PF18557"/>
    </source>
</evidence>
<dbReference type="EMBL" id="JACIDX010000008">
    <property type="protein sequence ID" value="MBB3955422.1"/>
    <property type="molecule type" value="Genomic_DNA"/>
</dbReference>
<evidence type="ECO:0000313" key="3">
    <source>
        <dbReference type="Proteomes" id="UP000548867"/>
    </source>
</evidence>
<dbReference type="Proteomes" id="UP000548867">
    <property type="component" value="Unassembled WGS sequence"/>
</dbReference>
<feature type="domain" description="Anti-sigma factor NepR" evidence="1">
    <location>
        <begin position="36"/>
        <end position="66"/>
    </location>
</feature>
<dbReference type="AlphaFoldDB" id="A0A7W6G7X9"/>
<reference evidence="2 3" key="1">
    <citation type="submission" date="2020-08" db="EMBL/GenBank/DDBJ databases">
        <title>Genomic Encyclopedia of Type Strains, Phase IV (KMG-IV): sequencing the most valuable type-strain genomes for metagenomic binning, comparative biology and taxonomic classification.</title>
        <authorList>
            <person name="Goeker M."/>
        </authorList>
    </citation>
    <scope>NUCLEOTIDE SEQUENCE [LARGE SCALE GENOMIC DNA]</scope>
    <source>
        <strain evidence="2 3">DSM 27057</strain>
    </source>
</reference>
<proteinExistence type="predicted"/>
<dbReference type="Pfam" id="PF18557">
    <property type="entry name" value="NepR"/>
    <property type="match status" value="1"/>
</dbReference>